<gene>
    <name evidence="1" type="ORF">SAMN04489723_104218</name>
</gene>
<dbReference type="OrthoDB" id="1524733at2"/>
<reference evidence="1 2" key="1">
    <citation type="submission" date="2016-10" db="EMBL/GenBank/DDBJ databases">
        <authorList>
            <person name="de Groot N.N."/>
        </authorList>
    </citation>
    <scope>NUCLEOTIDE SEQUENCE [LARGE SCALE GENOMIC DNA]</scope>
    <source>
        <strain evidence="1 2">DSM 23399</strain>
    </source>
</reference>
<dbReference type="STRING" id="237018.SAMN04489723_104218"/>
<protein>
    <recommendedName>
        <fullName evidence="3">Tetratricopeptide repeat protein</fullName>
    </recommendedName>
</protein>
<keyword evidence="2" id="KW-1185">Reference proteome</keyword>
<dbReference type="Gene3D" id="1.25.40.10">
    <property type="entry name" value="Tetratricopeptide repeat domain"/>
    <property type="match status" value="1"/>
</dbReference>
<evidence type="ECO:0008006" key="3">
    <source>
        <dbReference type="Google" id="ProtNLM"/>
    </source>
</evidence>
<proteinExistence type="predicted"/>
<sequence>MTNLDRIQLLRQYTEEEPGNPFNWYALAIEFRETDQDEAYSLFAKLLDEHPTYLATYFPAAHLYAEMGEIEQSKVIFENGISLARAEKNTKALQELQNAYQNFLFENDLD</sequence>
<name>A0A1I0YB81_9BACT</name>
<dbReference type="AlphaFoldDB" id="A0A1I0YB81"/>
<organism evidence="1 2">
    <name type="scientific">Algoriphagus aquimarinus</name>
    <dbReference type="NCBI Taxonomy" id="237018"/>
    <lineage>
        <taxon>Bacteria</taxon>
        <taxon>Pseudomonadati</taxon>
        <taxon>Bacteroidota</taxon>
        <taxon>Cytophagia</taxon>
        <taxon>Cytophagales</taxon>
        <taxon>Cyclobacteriaceae</taxon>
        <taxon>Algoriphagus</taxon>
    </lineage>
</organism>
<dbReference type="RefSeq" id="WP_092895699.1">
    <property type="nucleotide sequence ID" value="NZ_FOKK01000004.1"/>
</dbReference>
<evidence type="ECO:0000313" key="2">
    <source>
        <dbReference type="Proteomes" id="UP000198790"/>
    </source>
</evidence>
<dbReference type="Proteomes" id="UP000198790">
    <property type="component" value="Unassembled WGS sequence"/>
</dbReference>
<dbReference type="SUPFAM" id="SSF48452">
    <property type="entry name" value="TPR-like"/>
    <property type="match status" value="1"/>
</dbReference>
<dbReference type="InterPro" id="IPR011990">
    <property type="entry name" value="TPR-like_helical_dom_sf"/>
</dbReference>
<accession>A0A1I0YB81</accession>
<evidence type="ECO:0000313" key="1">
    <source>
        <dbReference type="EMBL" id="SFB10452.1"/>
    </source>
</evidence>
<dbReference type="EMBL" id="FOKK01000004">
    <property type="protein sequence ID" value="SFB10452.1"/>
    <property type="molecule type" value="Genomic_DNA"/>
</dbReference>